<keyword evidence="3" id="KW-0611">Plant defense</keyword>
<comment type="caution">
    <text evidence="6">The sequence shown here is derived from an EMBL/GenBank/DDBJ whole genome shotgun (WGS) entry which is preliminary data.</text>
</comment>
<evidence type="ECO:0000256" key="3">
    <source>
        <dbReference type="ARBA" id="ARBA00022821"/>
    </source>
</evidence>
<keyword evidence="4" id="KW-0067">ATP-binding</keyword>
<dbReference type="InterPro" id="IPR032675">
    <property type="entry name" value="LRR_dom_sf"/>
</dbReference>
<keyword evidence="1" id="KW-0677">Repeat</keyword>
<dbReference type="Proteomes" id="UP001472677">
    <property type="component" value="Unassembled WGS sequence"/>
</dbReference>
<reference evidence="6 7" key="1">
    <citation type="journal article" date="2024" name="G3 (Bethesda)">
        <title>Genome assembly of Hibiscus sabdariffa L. provides insights into metabolisms of medicinal natural products.</title>
        <authorList>
            <person name="Kim T."/>
        </authorList>
    </citation>
    <scope>NUCLEOTIDE SEQUENCE [LARGE SCALE GENOMIC DNA]</scope>
    <source>
        <strain evidence="6">TK-2024</strain>
        <tissue evidence="6">Old leaves</tissue>
    </source>
</reference>
<feature type="domain" description="Disease resistance N-terminal" evidence="5">
    <location>
        <begin position="20"/>
        <end position="102"/>
    </location>
</feature>
<proteinExistence type="predicted"/>
<gene>
    <name evidence="6" type="ORF">V6N12_008628</name>
</gene>
<dbReference type="SUPFAM" id="SSF52058">
    <property type="entry name" value="L domain-like"/>
    <property type="match status" value="1"/>
</dbReference>
<dbReference type="EMBL" id="JBBPBM010000109">
    <property type="protein sequence ID" value="KAK8507287.1"/>
    <property type="molecule type" value="Genomic_DNA"/>
</dbReference>
<dbReference type="PANTHER" id="PTHR36766">
    <property type="entry name" value="PLANT BROAD-SPECTRUM MILDEW RESISTANCE PROTEIN RPW8"/>
    <property type="match status" value="1"/>
</dbReference>
<sequence length="686" mass="76337">MEVIVSSVADAMLSACFRSLCETLSSPDFLKFTRDERLVAEMNKWQELLLRMNASLQDAEEKQITSRAVKHWLRELQHVAFDAEDVVAELTTEALRRKLTEHTPPPSPSTNKVWKFIVPPCFRAINLNTMKFDAEIKPFSTGAAGSKILVTTRNVSVAAVVASCGGYQYHHLKELSNDDCLSILTCHALGAKNFDEYPNLKAVEASSTSFPSLNELNVEDSNEELLGSIIGLSSSTTLITKGMPELQHLQNGVVRSLGALKVLSISNCIGLTSLWSKGDVLSNSTALEHLKIKSCSQFVSLAENERGLTSPKVLQMESCQTGFFPMIKHLTLNDCRGLKFFPSAIMMLNCPLEELEIKDCPALTCFPSGRLPTALRRLKIRFCGALVSLPQGLMQIDNGSSDSSHLENLEIISCPSLVSFPEGKFPSSLKILTIWKCFRLEPLSDRVLPENASLELIDIFNCTTTTCLPECVNSLTHLTVLNLQKCVSLQYFPETGLQLPNLRKLDLYDCISLESLPDQMQRHTSLQHLTISECPGLVSFPKGGWPPNLLALKIWNCENLKQPLSEWNLQDLASLRDLTIAGAPDIVSFPDEMCLLPTSLMSLYLSRLHNLHSLSVGLCDLTLLKELEISECPKLQWLPKEGLPAELGRFCFWDCQLLKQHCLKDKGAYWPMIAHIPCLEIETTDD</sequence>
<evidence type="ECO:0000256" key="4">
    <source>
        <dbReference type="ARBA" id="ARBA00022840"/>
    </source>
</evidence>
<evidence type="ECO:0000313" key="6">
    <source>
        <dbReference type="EMBL" id="KAK8507287.1"/>
    </source>
</evidence>
<keyword evidence="7" id="KW-1185">Reference proteome</keyword>
<dbReference type="InterPro" id="IPR041118">
    <property type="entry name" value="Rx_N"/>
</dbReference>
<evidence type="ECO:0000256" key="1">
    <source>
        <dbReference type="ARBA" id="ARBA00022737"/>
    </source>
</evidence>
<evidence type="ECO:0000256" key="2">
    <source>
        <dbReference type="ARBA" id="ARBA00022741"/>
    </source>
</evidence>
<dbReference type="Gene3D" id="1.20.5.4130">
    <property type="match status" value="1"/>
</dbReference>
<evidence type="ECO:0000259" key="5">
    <source>
        <dbReference type="Pfam" id="PF18052"/>
    </source>
</evidence>
<evidence type="ECO:0000313" key="7">
    <source>
        <dbReference type="Proteomes" id="UP001472677"/>
    </source>
</evidence>
<keyword evidence="2" id="KW-0547">Nucleotide-binding</keyword>
<accession>A0ABR2BJH0</accession>
<dbReference type="Pfam" id="PF18052">
    <property type="entry name" value="Rx_N"/>
    <property type="match status" value="1"/>
</dbReference>
<protein>
    <recommendedName>
        <fullName evidence="5">Disease resistance N-terminal domain-containing protein</fullName>
    </recommendedName>
</protein>
<name>A0ABR2BJH0_9ROSI</name>
<organism evidence="6 7">
    <name type="scientific">Hibiscus sabdariffa</name>
    <name type="common">roselle</name>
    <dbReference type="NCBI Taxonomy" id="183260"/>
    <lineage>
        <taxon>Eukaryota</taxon>
        <taxon>Viridiplantae</taxon>
        <taxon>Streptophyta</taxon>
        <taxon>Embryophyta</taxon>
        <taxon>Tracheophyta</taxon>
        <taxon>Spermatophyta</taxon>
        <taxon>Magnoliopsida</taxon>
        <taxon>eudicotyledons</taxon>
        <taxon>Gunneridae</taxon>
        <taxon>Pentapetalae</taxon>
        <taxon>rosids</taxon>
        <taxon>malvids</taxon>
        <taxon>Malvales</taxon>
        <taxon>Malvaceae</taxon>
        <taxon>Malvoideae</taxon>
        <taxon>Hibiscus</taxon>
    </lineage>
</organism>
<dbReference type="Gene3D" id="3.80.10.10">
    <property type="entry name" value="Ribonuclease Inhibitor"/>
    <property type="match status" value="3"/>
</dbReference>
<dbReference type="PANTHER" id="PTHR36766:SF40">
    <property type="entry name" value="DISEASE RESISTANCE PROTEIN RGA3"/>
    <property type="match status" value="1"/>
</dbReference>